<keyword evidence="3" id="KW-1185">Reference proteome</keyword>
<feature type="compositionally biased region" description="Basic and acidic residues" evidence="1">
    <location>
        <begin position="76"/>
        <end position="87"/>
    </location>
</feature>
<gene>
    <name evidence="2" type="ORF">FRZ61_14350</name>
</gene>
<dbReference type="Proteomes" id="UP000325797">
    <property type="component" value="Chromosome"/>
</dbReference>
<dbReference type="EMBL" id="CP042582">
    <property type="protein sequence ID" value="QEX21506.1"/>
    <property type="molecule type" value="Genomic_DNA"/>
</dbReference>
<name>A0A5J6N3M8_9PROT</name>
<evidence type="ECO:0000313" key="3">
    <source>
        <dbReference type="Proteomes" id="UP000325797"/>
    </source>
</evidence>
<dbReference type="KEGG" id="hadh:FRZ61_14350"/>
<organism evidence="2 3">
    <name type="scientific">Hypericibacter adhaerens</name>
    <dbReference type="NCBI Taxonomy" id="2602016"/>
    <lineage>
        <taxon>Bacteria</taxon>
        <taxon>Pseudomonadati</taxon>
        <taxon>Pseudomonadota</taxon>
        <taxon>Alphaproteobacteria</taxon>
        <taxon>Rhodospirillales</taxon>
        <taxon>Dongiaceae</taxon>
        <taxon>Hypericibacter</taxon>
    </lineage>
</organism>
<evidence type="ECO:0000313" key="2">
    <source>
        <dbReference type="EMBL" id="QEX21506.1"/>
    </source>
</evidence>
<evidence type="ECO:0000256" key="1">
    <source>
        <dbReference type="SAM" id="MobiDB-lite"/>
    </source>
</evidence>
<reference evidence="2 3" key="1">
    <citation type="submission" date="2019-08" db="EMBL/GenBank/DDBJ databases">
        <title>Hyperibacter terrae gen. nov., sp. nov. and Hyperibacter viscosus sp. nov., two new members in the family Rhodospirillaceae isolated from the rhizosphere of Hypericum perforatum.</title>
        <authorList>
            <person name="Noviana Z."/>
        </authorList>
    </citation>
    <scope>NUCLEOTIDE SEQUENCE [LARGE SCALE GENOMIC DNA]</scope>
    <source>
        <strain evidence="2 3">R5959</strain>
    </source>
</reference>
<proteinExistence type="predicted"/>
<protein>
    <submittedName>
        <fullName evidence="2">Uncharacterized protein</fullName>
    </submittedName>
</protein>
<feature type="region of interest" description="Disordered" evidence="1">
    <location>
        <begin position="56"/>
        <end position="106"/>
    </location>
</feature>
<dbReference type="AlphaFoldDB" id="A0A5J6N3M8"/>
<sequence length="106" mass="10726">MARARTSQSPASAAIAGVASAVATARQAPRTVSLLIPLGMIFPIRKVIRARELAGAFSSSGGGGLSRFDLNQKGPRRGDARARKAETEGGNGSVGARLSLAGAPAR</sequence>
<accession>A0A5J6N3M8</accession>